<evidence type="ECO:0000313" key="3">
    <source>
        <dbReference type="Proteomes" id="UP000182703"/>
    </source>
</evidence>
<keyword evidence="1" id="KW-0732">Signal</keyword>
<feature type="signal peptide" evidence="1">
    <location>
        <begin position="1"/>
        <end position="22"/>
    </location>
</feature>
<feature type="chain" id="PRO_5042072713" evidence="1">
    <location>
        <begin position="23"/>
        <end position="90"/>
    </location>
</feature>
<evidence type="ECO:0000256" key="1">
    <source>
        <dbReference type="SAM" id="SignalP"/>
    </source>
</evidence>
<dbReference type="EMBL" id="CP018095">
    <property type="protein sequence ID" value="APF36928.1"/>
    <property type="molecule type" value="Genomic_DNA"/>
</dbReference>
<name>A0AAC9JNU4_9HYPH</name>
<dbReference type="RefSeq" id="WP_055459209.1">
    <property type="nucleotide sequence ID" value="NZ_CP018095.1"/>
</dbReference>
<evidence type="ECO:0000313" key="2">
    <source>
        <dbReference type="EMBL" id="APF36928.1"/>
    </source>
</evidence>
<accession>A0AAC9JNU4</accession>
<sequence length="90" mass="9931">MIVHVRIAALAVCLTAPGAALAGGFYEHGCRHCVVMDEEWPVAAWRGGGPNVHYSGGVVYAQDYWPAHRPYHRHRIVSKSAPPRIIYGPR</sequence>
<reference evidence="2 3" key="1">
    <citation type="submission" date="2016-11" db="EMBL/GenBank/DDBJ databases">
        <title>Complete genome sequence of the aerobically denitrifying bacterium Chelatococcus daeguensis TAD1.</title>
        <authorList>
            <person name="Yang Y."/>
            <person name="Huang S."/>
            <person name="Lin E."/>
        </authorList>
    </citation>
    <scope>NUCLEOTIDE SEQUENCE [LARGE SCALE GENOMIC DNA]</scope>
    <source>
        <strain evidence="2 3">TAD1</strain>
    </source>
</reference>
<dbReference type="KEGG" id="cdq:BOQ54_05960"/>
<organism evidence="2 3">
    <name type="scientific">Chelatococcus daeguensis</name>
    <dbReference type="NCBI Taxonomy" id="444444"/>
    <lineage>
        <taxon>Bacteria</taxon>
        <taxon>Pseudomonadati</taxon>
        <taxon>Pseudomonadota</taxon>
        <taxon>Alphaproteobacteria</taxon>
        <taxon>Hyphomicrobiales</taxon>
        <taxon>Chelatococcaceae</taxon>
        <taxon>Chelatococcus</taxon>
    </lineage>
</organism>
<keyword evidence="3" id="KW-1185">Reference proteome</keyword>
<dbReference type="AlphaFoldDB" id="A0AAC9JNU4"/>
<dbReference type="Proteomes" id="UP000182703">
    <property type="component" value="Chromosome"/>
</dbReference>
<protein>
    <submittedName>
        <fullName evidence="2">Uncharacterized protein</fullName>
    </submittedName>
</protein>
<gene>
    <name evidence="2" type="ORF">BOQ54_05960</name>
</gene>
<proteinExistence type="predicted"/>